<name>A0ABP9Q094_9PSEU</name>
<organism evidence="4 5">
    <name type="scientific">Pseudonocardia eucalypti</name>
    <dbReference type="NCBI Taxonomy" id="648755"/>
    <lineage>
        <taxon>Bacteria</taxon>
        <taxon>Bacillati</taxon>
        <taxon>Actinomycetota</taxon>
        <taxon>Actinomycetes</taxon>
        <taxon>Pseudonocardiales</taxon>
        <taxon>Pseudonocardiaceae</taxon>
        <taxon>Pseudonocardia</taxon>
    </lineage>
</organism>
<sequence length="281" mass="29943">MRLTTVRTPSGTRAARLDGEQAVEIDAPDVGALLSDPRWRERAAAASGTRHTFDQQDLAPLVPRPGKIFCVGLNYRTHILEMGRELPEHPTLFGKFAEALVGPNDPIELPAESSAVDWEAELAVVIGAPARRVDEAGAAAAIAGFAVLNDVTMRDWQYRTLQWLQGKTFEATSPFGPALVTPDELPGGPRPSLALRCEVDGETVQSANTDDLVFDPVELVGYISRIVTLNPGDVIATGTPGGVGHARKPPRYLADGSVLVTEIDGLGRLTNTARAAARVPA</sequence>
<reference evidence="5" key="1">
    <citation type="journal article" date="2019" name="Int. J. Syst. Evol. Microbiol.">
        <title>The Global Catalogue of Microorganisms (GCM) 10K type strain sequencing project: providing services to taxonomists for standard genome sequencing and annotation.</title>
        <authorList>
            <consortium name="The Broad Institute Genomics Platform"/>
            <consortium name="The Broad Institute Genome Sequencing Center for Infectious Disease"/>
            <person name="Wu L."/>
            <person name="Ma J."/>
        </authorList>
    </citation>
    <scope>NUCLEOTIDE SEQUENCE [LARGE SCALE GENOMIC DNA]</scope>
    <source>
        <strain evidence="5">JCM 18303</strain>
    </source>
</reference>
<dbReference type="EMBL" id="BAABJP010000008">
    <property type="protein sequence ID" value="GAA5153728.1"/>
    <property type="molecule type" value="Genomic_DNA"/>
</dbReference>
<gene>
    <name evidence="4" type="ORF">GCM10023321_24450</name>
</gene>
<dbReference type="Gene3D" id="3.90.850.10">
    <property type="entry name" value="Fumarylacetoacetase-like, C-terminal domain"/>
    <property type="match status" value="1"/>
</dbReference>
<dbReference type="GO" id="GO:0016787">
    <property type="term" value="F:hydrolase activity"/>
    <property type="evidence" value="ECO:0007669"/>
    <property type="project" value="UniProtKB-KW"/>
</dbReference>
<dbReference type="InterPro" id="IPR051121">
    <property type="entry name" value="FAH"/>
</dbReference>
<evidence type="ECO:0000313" key="5">
    <source>
        <dbReference type="Proteomes" id="UP001428817"/>
    </source>
</evidence>
<dbReference type="InterPro" id="IPR011234">
    <property type="entry name" value="Fumarylacetoacetase-like_C"/>
</dbReference>
<comment type="similarity">
    <text evidence="1">Belongs to the FAH family.</text>
</comment>
<accession>A0ABP9Q094</accession>
<dbReference type="Pfam" id="PF01557">
    <property type="entry name" value="FAA_hydrolase"/>
    <property type="match status" value="1"/>
</dbReference>
<dbReference type="RefSeq" id="WP_185061730.1">
    <property type="nucleotide sequence ID" value="NZ_BAABJP010000008.1"/>
</dbReference>
<comment type="caution">
    <text evidence="4">The sequence shown here is derived from an EMBL/GenBank/DDBJ whole genome shotgun (WGS) entry which is preliminary data.</text>
</comment>
<dbReference type="SUPFAM" id="SSF56529">
    <property type="entry name" value="FAH"/>
    <property type="match status" value="1"/>
</dbReference>
<keyword evidence="4" id="KW-0378">Hydrolase</keyword>
<keyword evidence="5" id="KW-1185">Reference proteome</keyword>
<dbReference type="PANTHER" id="PTHR42796:SF4">
    <property type="entry name" value="FUMARYLACETOACETATE HYDROLASE DOMAIN-CONTAINING PROTEIN 2A"/>
    <property type="match status" value="1"/>
</dbReference>
<feature type="domain" description="Fumarylacetoacetase-like C-terminal" evidence="3">
    <location>
        <begin position="67"/>
        <end position="272"/>
    </location>
</feature>
<evidence type="ECO:0000259" key="3">
    <source>
        <dbReference type="Pfam" id="PF01557"/>
    </source>
</evidence>
<dbReference type="InterPro" id="IPR036663">
    <property type="entry name" value="Fumarylacetoacetase_C_sf"/>
</dbReference>
<evidence type="ECO:0000313" key="4">
    <source>
        <dbReference type="EMBL" id="GAA5153728.1"/>
    </source>
</evidence>
<evidence type="ECO:0000256" key="2">
    <source>
        <dbReference type="ARBA" id="ARBA00022723"/>
    </source>
</evidence>
<keyword evidence="2" id="KW-0479">Metal-binding</keyword>
<proteinExistence type="inferred from homology"/>
<protein>
    <submittedName>
        <fullName evidence="4">Fumarylacetoacetate hydrolase family protein</fullName>
    </submittedName>
</protein>
<dbReference type="PANTHER" id="PTHR42796">
    <property type="entry name" value="FUMARYLACETOACETATE HYDROLASE DOMAIN-CONTAINING PROTEIN 2A-RELATED"/>
    <property type="match status" value="1"/>
</dbReference>
<evidence type="ECO:0000256" key="1">
    <source>
        <dbReference type="ARBA" id="ARBA00010211"/>
    </source>
</evidence>
<dbReference type="Proteomes" id="UP001428817">
    <property type="component" value="Unassembled WGS sequence"/>
</dbReference>